<evidence type="ECO:0000256" key="2">
    <source>
        <dbReference type="ARBA" id="ARBA00023125"/>
    </source>
</evidence>
<evidence type="ECO:0000313" key="5">
    <source>
        <dbReference type="EMBL" id="XBH20765.1"/>
    </source>
</evidence>
<dbReference type="InterPro" id="IPR000843">
    <property type="entry name" value="HTH_LacI"/>
</dbReference>
<dbReference type="Gene3D" id="1.10.260.40">
    <property type="entry name" value="lambda repressor-like DNA-binding domains"/>
    <property type="match status" value="1"/>
</dbReference>
<dbReference type="Pfam" id="PF00356">
    <property type="entry name" value="LacI"/>
    <property type="match status" value="1"/>
</dbReference>
<dbReference type="InterPro" id="IPR046335">
    <property type="entry name" value="LacI/GalR-like_sensor"/>
</dbReference>
<dbReference type="Pfam" id="PF13377">
    <property type="entry name" value="Peripla_BP_3"/>
    <property type="match status" value="1"/>
</dbReference>
<dbReference type="SUPFAM" id="SSF53822">
    <property type="entry name" value="Periplasmic binding protein-like I"/>
    <property type="match status" value="1"/>
</dbReference>
<dbReference type="PANTHER" id="PTHR30146:SF109">
    <property type="entry name" value="HTH-TYPE TRANSCRIPTIONAL REGULATOR GALS"/>
    <property type="match status" value="1"/>
</dbReference>
<sequence length="328" mass="35376">MSYSAVARESGVSVSTVSRFLKGEMQLRPETRDKVLSAMRALNYAPSPETPSTGLYIIVPEMANPYFGALAEALSDGATARGLDARVIISGGSTKRETDIVTELSKRDNLYGVCYVGMSRENPHLDELAARFPVVVVDEPIDRTETNDLPFVGPDNFSGSFAATNYLISMGHTRISHVGGPTDLISAQERQRGYESALTANGLPVDSSLILRGPYSESYGASVLTQFKQLAHFPTAAFVSSDFVAIGLISAADQYGISIPQDLSLIGFDGIRVGAWLRPQLTTVAQPIPEMVNAAFAELNALHTGKEGTDRVLPMELMLRESVLRLSN</sequence>
<dbReference type="GO" id="GO:0003700">
    <property type="term" value="F:DNA-binding transcription factor activity"/>
    <property type="evidence" value="ECO:0007669"/>
    <property type="project" value="TreeGrafter"/>
</dbReference>
<reference evidence="5" key="1">
    <citation type="submission" date="2024-02" db="EMBL/GenBank/DDBJ databases">
        <title>Tomenella chthoni gen. nov. sp. nov., a member of the family Jonesiaceae isolated from bat guano.</title>
        <authorList>
            <person name="Miller S.L."/>
            <person name="King J."/>
            <person name="Sankaranarayanan K."/>
            <person name="Lawson P.A."/>
        </authorList>
    </citation>
    <scope>NUCLEOTIDE SEQUENCE</scope>
    <source>
        <strain evidence="5">BS-20</strain>
    </source>
</reference>
<dbReference type="InterPro" id="IPR010982">
    <property type="entry name" value="Lambda_DNA-bd_dom_sf"/>
</dbReference>
<gene>
    <name evidence="5" type="ORF">V5R04_11070</name>
</gene>
<evidence type="ECO:0000259" key="4">
    <source>
        <dbReference type="PROSITE" id="PS50932"/>
    </source>
</evidence>
<dbReference type="Gene3D" id="3.40.50.2300">
    <property type="match status" value="2"/>
</dbReference>
<keyword evidence="2 5" id="KW-0238">DNA-binding</keyword>
<dbReference type="SMART" id="SM00354">
    <property type="entry name" value="HTH_LACI"/>
    <property type="match status" value="1"/>
</dbReference>
<dbReference type="CDD" id="cd01392">
    <property type="entry name" value="HTH_LacI"/>
    <property type="match status" value="1"/>
</dbReference>
<keyword evidence="3" id="KW-0804">Transcription</keyword>
<dbReference type="InterPro" id="IPR028082">
    <property type="entry name" value="Peripla_BP_I"/>
</dbReference>
<dbReference type="CDD" id="cd06267">
    <property type="entry name" value="PBP1_LacI_sugar_binding-like"/>
    <property type="match status" value="1"/>
</dbReference>
<dbReference type="EMBL" id="CP146203">
    <property type="protein sequence ID" value="XBH20765.1"/>
    <property type="molecule type" value="Genomic_DNA"/>
</dbReference>
<feature type="domain" description="HTH lacI-type" evidence="4">
    <location>
        <begin position="1"/>
        <end position="48"/>
    </location>
</feature>
<accession>A0AAU7DUL7</accession>
<dbReference type="SUPFAM" id="SSF47413">
    <property type="entry name" value="lambda repressor-like DNA-binding domains"/>
    <property type="match status" value="1"/>
</dbReference>
<dbReference type="GO" id="GO:0000976">
    <property type="term" value="F:transcription cis-regulatory region binding"/>
    <property type="evidence" value="ECO:0007669"/>
    <property type="project" value="TreeGrafter"/>
</dbReference>
<organism evidence="5">
    <name type="scientific">Jonesiaceae bacterium BS-20</name>
    <dbReference type="NCBI Taxonomy" id="3120821"/>
    <lineage>
        <taxon>Bacteria</taxon>
        <taxon>Bacillati</taxon>
        <taxon>Actinomycetota</taxon>
        <taxon>Actinomycetes</taxon>
        <taxon>Micrococcales</taxon>
        <taxon>Jonesiaceae</taxon>
    </lineage>
</organism>
<dbReference type="AlphaFoldDB" id="A0AAU7DUL7"/>
<name>A0AAU7DUL7_9MICO</name>
<evidence type="ECO:0000256" key="1">
    <source>
        <dbReference type="ARBA" id="ARBA00023015"/>
    </source>
</evidence>
<dbReference type="PROSITE" id="PS50932">
    <property type="entry name" value="HTH_LACI_2"/>
    <property type="match status" value="1"/>
</dbReference>
<dbReference type="PANTHER" id="PTHR30146">
    <property type="entry name" value="LACI-RELATED TRANSCRIPTIONAL REPRESSOR"/>
    <property type="match status" value="1"/>
</dbReference>
<evidence type="ECO:0000256" key="3">
    <source>
        <dbReference type="ARBA" id="ARBA00023163"/>
    </source>
</evidence>
<keyword evidence="1" id="KW-0805">Transcription regulation</keyword>
<protein>
    <submittedName>
        <fullName evidence="5">LacI family DNA-binding transcriptional regulator</fullName>
    </submittedName>
</protein>
<proteinExistence type="predicted"/>